<keyword evidence="5" id="KW-1185">Reference proteome</keyword>
<comment type="similarity">
    <text evidence="2">Belongs to the CNRIP family.</text>
</comment>
<comment type="function">
    <text evidence="1">Suppresses cannabinoid receptor CNR1-mediated tonic inhibition of voltage-gated calcium channels.</text>
</comment>
<comment type="subunit">
    <text evidence="4">Interacts with the cannabinoid receptor CNR1 (via C-terminus). Does not interact with cannabinoid receptor CNR2.</text>
</comment>
<evidence type="ECO:0000256" key="3">
    <source>
        <dbReference type="ARBA" id="ARBA00015651"/>
    </source>
</evidence>
<accession>A0A915PQ24</accession>
<evidence type="ECO:0000256" key="1">
    <source>
        <dbReference type="ARBA" id="ARBA00003884"/>
    </source>
</evidence>
<dbReference type="InterPro" id="IPR029204">
    <property type="entry name" value="CNRIP1"/>
</dbReference>
<evidence type="ECO:0000256" key="4">
    <source>
        <dbReference type="ARBA" id="ARBA00026030"/>
    </source>
</evidence>
<sequence length="168" mass="19225">MQSTELLNESENLIFRKYDTGEPITFKVDGGRFEKTQERDVKSDVLVRTYKFRSETIYKITVTTKPTTEFHVLHISGSDLELRPESIGGGIYSTEWNTTGNDVTLNRKRDYITICLQGPGRILQRKLQAKFYRNDNNHADYGDKLEALIWKCAVDNAGNIAVVDETVK</sequence>
<dbReference type="WBParaSite" id="sdigi.contig185.g5821.t1">
    <property type="protein sequence ID" value="sdigi.contig185.g5821.t1"/>
    <property type="gene ID" value="sdigi.contig185.g5821"/>
</dbReference>
<evidence type="ECO:0000313" key="6">
    <source>
        <dbReference type="WBParaSite" id="sdigi.contig185.g5821.t1"/>
    </source>
</evidence>
<proteinExistence type="inferred from homology"/>
<dbReference type="AlphaFoldDB" id="A0A915PQ24"/>
<evidence type="ECO:0000256" key="2">
    <source>
        <dbReference type="ARBA" id="ARBA00007288"/>
    </source>
</evidence>
<organism evidence="5 6">
    <name type="scientific">Setaria digitata</name>
    <dbReference type="NCBI Taxonomy" id="48799"/>
    <lineage>
        <taxon>Eukaryota</taxon>
        <taxon>Metazoa</taxon>
        <taxon>Ecdysozoa</taxon>
        <taxon>Nematoda</taxon>
        <taxon>Chromadorea</taxon>
        <taxon>Rhabditida</taxon>
        <taxon>Spirurina</taxon>
        <taxon>Spiruromorpha</taxon>
        <taxon>Filarioidea</taxon>
        <taxon>Setariidae</taxon>
        <taxon>Setaria</taxon>
    </lineage>
</organism>
<reference evidence="6" key="1">
    <citation type="submission" date="2022-11" db="UniProtKB">
        <authorList>
            <consortium name="WormBaseParasite"/>
        </authorList>
    </citation>
    <scope>IDENTIFICATION</scope>
</reference>
<dbReference type="Pfam" id="PF15043">
    <property type="entry name" value="CNRIP1"/>
    <property type="match status" value="1"/>
</dbReference>
<dbReference type="PANTHER" id="PTHR31952">
    <property type="entry name" value="CB1 CANNABINOID RECEPTOR-INTERACTING PROTEIN 1"/>
    <property type="match status" value="1"/>
</dbReference>
<evidence type="ECO:0000313" key="5">
    <source>
        <dbReference type="Proteomes" id="UP000887581"/>
    </source>
</evidence>
<name>A0A915PQ24_9BILA</name>
<dbReference type="GO" id="GO:0005886">
    <property type="term" value="C:plasma membrane"/>
    <property type="evidence" value="ECO:0007669"/>
    <property type="project" value="TreeGrafter"/>
</dbReference>
<dbReference type="Proteomes" id="UP000887581">
    <property type="component" value="Unplaced"/>
</dbReference>
<dbReference type="PANTHER" id="PTHR31952:SF1">
    <property type="entry name" value="CB1 CANNABINOID RECEPTOR-INTERACTING PROTEIN 1"/>
    <property type="match status" value="1"/>
</dbReference>
<protein>
    <recommendedName>
        <fullName evidence="3">CB1 cannabinoid receptor-interacting protein 1</fullName>
    </recommendedName>
</protein>
<dbReference type="GO" id="GO:0031718">
    <property type="term" value="F:type 1 cannabinoid receptor binding"/>
    <property type="evidence" value="ECO:0007669"/>
    <property type="project" value="TreeGrafter"/>
</dbReference>